<dbReference type="EMBL" id="ACLJ02000001">
    <property type="protein sequence ID" value="EFK55137.1"/>
    <property type="molecule type" value="Genomic_DNA"/>
</dbReference>
<dbReference type="GO" id="GO:0016874">
    <property type="term" value="F:ligase activity"/>
    <property type="evidence" value="ECO:0007669"/>
    <property type="project" value="UniProtKB-KW"/>
</dbReference>
<accession>D7WBA6</accession>
<organism evidence="1 2">
    <name type="scientific">Corynebacterium genitalium ATCC 33030</name>
    <dbReference type="NCBI Taxonomy" id="585529"/>
    <lineage>
        <taxon>Bacteria</taxon>
        <taxon>Bacillati</taxon>
        <taxon>Actinomycetota</taxon>
        <taxon>Actinomycetes</taxon>
        <taxon>Mycobacteriales</taxon>
        <taxon>Corynebacteriaceae</taxon>
        <taxon>Corynebacterium</taxon>
    </lineage>
</organism>
<dbReference type="HOGENOM" id="CLU_2116896_0_0_11"/>
<dbReference type="RefSeq" id="WP_005287127.1">
    <property type="nucleotide sequence ID" value="NZ_CM000961.1"/>
</dbReference>
<evidence type="ECO:0000313" key="2">
    <source>
        <dbReference type="Proteomes" id="UP000004208"/>
    </source>
</evidence>
<keyword evidence="1" id="KW-0436">Ligase</keyword>
<dbReference type="STRING" id="585529.HMPREF0291_10395"/>
<gene>
    <name evidence="1" type="ORF">HMPREF0291_10395</name>
</gene>
<evidence type="ECO:0000313" key="1">
    <source>
        <dbReference type="EMBL" id="EFK55137.1"/>
    </source>
</evidence>
<comment type="caution">
    <text evidence="1">The sequence shown here is derived from an EMBL/GenBank/DDBJ whole genome shotgun (WGS) entry which is preliminary data.</text>
</comment>
<dbReference type="eggNOG" id="COG0318">
    <property type="taxonomic scope" value="Bacteria"/>
</dbReference>
<dbReference type="AlphaFoldDB" id="D7WBA6"/>
<reference evidence="1" key="1">
    <citation type="submission" date="2010-06" db="EMBL/GenBank/DDBJ databases">
        <authorList>
            <person name="Muzny D."/>
            <person name="Qin X."/>
            <person name="Buhay C."/>
            <person name="Dugan-Rocha S."/>
            <person name="Ding Y."/>
            <person name="Chen G."/>
            <person name="Hawes A."/>
            <person name="Holder M."/>
            <person name="Jhangiani S."/>
            <person name="Johnson A."/>
            <person name="Khan Z."/>
            <person name="Li Z."/>
            <person name="Liu W."/>
            <person name="Liu X."/>
            <person name="Perez L."/>
            <person name="Shen H."/>
            <person name="Wang Q."/>
            <person name="Watt J."/>
            <person name="Xi L."/>
            <person name="Xin Y."/>
            <person name="Zhou J."/>
            <person name="Deng J."/>
            <person name="Jiang H."/>
            <person name="Liu Y."/>
            <person name="Qu J."/>
            <person name="Song X.-Z."/>
            <person name="Zhang L."/>
            <person name="Villasana D."/>
            <person name="Johnson A."/>
            <person name="Liu J."/>
            <person name="Liyanage D."/>
            <person name="Lorensuhewa L."/>
            <person name="Robinson T."/>
            <person name="Song A."/>
            <person name="Song B.-B."/>
            <person name="Dinh H."/>
            <person name="Thornton R."/>
            <person name="Coyle M."/>
            <person name="Francisco L."/>
            <person name="Jackson L."/>
            <person name="Javaid M."/>
            <person name="Korchina V."/>
            <person name="Kovar C."/>
            <person name="Mata R."/>
            <person name="Mathew T."/>
            <person name="Ngo R."/>
            <person name="Nguyen L."/>
            <person name="Nguyen N."/>
            <person name="Okwuonu G."/>
            <person name="Ongeri F."/>
            <person name="Pham C."/>
            <person name="Simmons D."/>
            <person name="Wilczek-Boney K."/>
            <person name="Hale W."/>
            <person name="Jakkamsetti A."/>
            <person name="Pham P."/>
            <person name="Ruth R."/>
            <person name="San Lucas F."/>
            <person name="Warren J."/>
            <person name="Zhang J."/>
            <person name="Zhao Z."/>
            <person name="Zhou C."/>
            <person name="Zhu D."/>
            <person name="Lee S."/>
            <person name="Bess C."/>
            <person name="Blankenburg K."/>
            <person name="Forbes L."/>
            <person name="Fu Q."/>
            <person name="Gubbala S."/>
            <person name="Hirani K."/>
            <person name="Jayaseelan J.C."/>
            <person name="Lara F."/>
            <person name="Munidasa M."/>
            <person name="Palculict T."/>
            <person name="Patil S."/>
            <person name="Pu L.-L."/>
            <person name="Saada N."/>
            <person name="Tang L."/>
            <person name="Weissenberger G."/>
            <person name="Zhu Y."/>
            <person name="Hemphill L."/>
            <person name="Shang Y."/>
            <person name="Youmans B."/>
            <person name="Ayvaz T."/>
            <person name="Ross M."/>
            <person name="Santibanez J."/>
            <person name="Aqrawi P."/>
            <person name="Gross S."/>
            <person name="Joshi V."/>
            <person name="Fowler G."/>
            <person name="Nazareth L."/>
            <person name="Reid J."/>
            <person name="Worley K."/>
            <person name="Petrosino J."/>
            <person name="Highlander S."/>
            <person name="Gibbs R."/>
        </authorList>
    </citation>
    <scope>NUCLEOTIDE SEQUENCE [LARGE SCALE GENOMIC DNA]</scope>
    <source>
        <strain evidence="1">ATCC 33030</strain>
    </source>
</reference>
<sequence length="114" mass="12686">MSNRVSYTPIQQVGAFLDLVSLIARRGIVGFEGGPGVFIRGFGDIPRWGITTAREVEQGARCCPHRNALIDDSGVLSYRDLRNGSRKVAQWLLFRELRASISCWSATRNCRACL</sequence>
<dbReference type="Proteomes" id="UP000004208">
    <property type="component" value="Unassembled WGS sequence"/>
</dbReference>
<dbReference type="SUPFAM" id="SSF56801">
    <property type="entry name" value="Acetyl-CoA synthetase-like"/>
    <property type="match status" value="1"/>
</dbReference>
<name>D7WBA6_9CORY</name>
<keyword evidence="2" id="KW-1185">Reference proteome</keyword>
<proteinExistence type="predicted"/>
<protein>
    <submittedName>
        <fullName evidence="1">Long-chain-fatty-acid--CoA ligase</fullName>
    </submittedName>
</protein>